<name>A0A370TJL3_9HELO</name>
<feature type="compositionally biased region" description="Polar residues" evidence="1">
    <location>
        <begin position="191"/>
        <end position="217"/>
    </location>
</feature>
<evidence type="ECO:0000256" key="1">
    <source>
        <dbReference type="SAM" id="MobiDB-lite"/>
    </source>
</evidence>
<feature type="region of interest" description="Disordered" evidence="1">
    <location>
        <begin position="63"/>
        <end position="108"/>
    </location>
</feature>
<evidence type="ECO:0000313" key="2">
    <source>
        <dbReference type="EMBL" id="RDL35712.1"/>
    </source>
</evidence>
<reference evidence="2 3" key="1">
    <citation type="journal article" date="2018" name="IMA Fungus">
        <title>IMA Genome-F 9: Draft genome sequence of Annulohypoxylon stygium, Aspergillus mulundensis, Berkeleyomyces basicola (syn. Thielaviopsis basicola), Ceratocystis smalleyi, two Cercospora beticola strains, Coleophoma cylindrospora, Fusarium fracticaudum, Phialophora cf. hyalina, and Morchella septimelata.</title>
        <authorList>
            <person name="Wingfield B.D."/>
            <person name="Bills G.F."/>
            <person name="Dong Y."/>
            <person name="Huang W."/>
            <person name="Nel W.J."/>
            <person name="Swalarsk-Parry B.S."/>
            <person name="Vaghefi N."/>
            <person name="Wilken P.M."/>
            <person name="An Z."/>
            <person name="de Beer Z.W."/>
            <person name="De Vos L."/>
            <person name="Chen L."/>
            <person name="Duong T.A."/>
            <person name="Gao Y."/>
            <person name="Hammerbacher A."/>
            <person name="Kikkert J.R."/>
            <person name="Li Y."/>
            <person name="Li H."/>
            <person name="Li K."/>
            <person name="Li Q."/>
            <person name="Liu X."/>
            <person name="Ma X."/>
            <person name="Naidoo K."/>
            <person name="Pethybridge S.J."/>
            <person name="Sun J."/>
            <person name="Steenkamp E.T."/>
            <person name="van der Nest M.A."/>
            <person name="van Wyk S."/>
            <person name="Wingfield M.J."/>
            <person name="Xiong C."/>
            <person name="Yue Q."/>
            <person name="Zhang X."/>
        </authorList>
    </citation>
    <scope>NUCLEOTIDE SEQUENCE [LARGE SCALE GENOMIC DNA]</scope>
    <source>
        <strain evidence="2 3">BP 5553</strain>
    </source>
</reference>
<proteinExistence type="predicted"/>
<dbReference type="RefSeq" id="XP_031868368.1">
    <property type="nucleotide sequence ID" value="XM_032014947.1"/>
</dbReference>
<accession>A0A370TJL3</accession>
<keyword evidence="3" id="KW-1185">Reference proteome</keyword>
<feature type="region of interest" description="Disordered" evidence="1">
    <location>
        <begin position="362"/>
        <end position="631"/>
    </location>
</feature>
<dbReference type="EMBL" id="NPIC01000005">
    <property type="protein sequence ID" value="RDL35712.1"/>
    <property type="molecule type" value="Genomic_DNA"/>
</dbReference>
<feature type="compositionally biased region" description="Polar residues" evidence="1">
    <location>
        <begin position="63"/>
        <end position="88"/>
    </location>
</feature>
<dbReference type="Proteomes" id="UP000254866">
    <property type="component" value="Unassembled WGS sequence"/>
</dbReference>
<feature type="compositionally biased region" description="Polar residues" evidence="1">
    <location>
        <begin position="414"/>
        <end position="428"/>
    </location>
</feature>
<feature type="compositionally biased region" description="Low complexity" evidence="1">
    <location>
        <begin position="218"/>
        <end position="231"/>
    </location>
</feature>
<dbReference type="OrthoDB" id="5333304at2759"/>
<organism evidence="2 3">
    <name type="scientific">Venustampulla echinocandica</name>
    <dbReference type="NCBI Taxonomy" id="2656787"/>
    <lineage>
        <taxon>Eukaryota</taxon>
        <taxon>Fungi</taxon>
        <taxon>Dikarya</taxon>
        <taxon>Ascomycota</taxon>
        <taxon>Pezizomycotina</taxon>
        <taxon>Leotiomycetes</taxon>
        <taxon>Helotiales</taxon>
        <taxon>Pleuroascaceae</taxon>
        <taxon>Venustampulla</taxon>
    </lineage>
</organism>
<feature type="compositionally biased region" description="Basic residues" evidence="1">
    <location>
        <begin position="435"/>
        <end position="446"/>
    </location>
</feature>
<feature type="region of interest" description="Disordered" evidence="1">
    <location>
        <begin position="190"/>
        <end position="342"/>
    </location>
</feature>
<feature type="compositionally biased region" description="Low complexity" evidence="1">
    <location>
        <begin position="272"/>
        <end position="303"/>
    </location>
</feature>
<gene>
    <name evidence="2" type="ORF">BP5553_06324</name>
</gene>
<dbReference type="AlphaFoldDB" id="A0A370TJL3"/>
<dbReference type="GeneID" id="43599173"/>
<protein>
    <submittedName>
        <fullName evidence="2">Uncharacterized protein</fullName>
    </submittedName>
</protein>
<dbReference type="STRING" id="2656787.A0A370TJL3"/>
<comment type="caution">
    <text evidence="2">The sequence shown here is derived from an EMBL/GenBank/DDBJ whole genome shotgun (WGS) entry which is preliminary data.</text>
</comment>
<sequence length="959" mass="107804">MAQGAMAVATPVAGHGAVLTSDESRMLLEYEKIVQFRDAILAGTHPRIKIPPHLVGKQTNAARNFSSPTTSTPLANPSTPQPPSQFTRPSPLPPSETPSSQFRSSNNQRAVAANAQLPKPARSEIDPIFLEKSDDLIKAEMNLQRVRLERALREQIDQQRVTAKALLQTSESLPNFDISEVLAKAQALVAPSTTAQNEPATSGDTPASDSFDENTFYSSQHDSSDWSNSSQGQKEPGEMRSQDIVSVDQRPGEASTNNRDKGQEKAVSSLPSNNQLASNTQQSQSQLLQAELQLQSLSTAASEPSTSRGAALGDTSASSSEREPENVAHHGASMGVSTAEYRRDVDQTTLQKSADQILRTAFEQDRTPPVVRAHNLSPFAPQPARVSPLATAREPPIPRKHMLVDKAPPAQVAALQNQPGISSTDSSPKGTKPSEKKRGKKKKRKAKDNADTPDSPYIKPEPRSPSPFAVAPLPRPQKRQRQGQYAAELNYDEPRHDAVTNTQTRTPEQPAEPQETRPYEPVEDRYEPEFRRPAPAFRRLEREDDGYRRVRSDSYARRQSPAMYSVPYAAPESRPLRAASHSIVDRRVEEPRYYREPIPRASVRPDADRERSRSPLRERRSPALMGPPRQPVRIVIDEYGREYIDPTPVAGHRQSVAPPVRYREPEVVYERAPARTVSSRAPVEAYDDEEVIYRRPSPLSAVPRRVVTQPEYAMPAPPDYRSYREREYSVRPSTIAPPGESYIQTRGVPERRAETAQYEEIPRDYAPRAQIVREEAPREYSGRASVMPEGPPREYAARPMSVRPEAIRYEVRDDGDRGYPARAPTVRPEAVRYEIREEGGREYDVRAMSRRPEPIRYEVPREYVGRLQSVRPEPAPREYAGSVHPEARREVVPQSQREFSVRPVDSLDRREAIPIPRTERYYEEVPRGRPAEVAFIERPRARESSVLVYADDVRREVYR</sequence>
<feature type="region of interest" description="Disordered" evidence="1">
    <location>
        <begin position="776"/>
        <end position="796"/>
    </location>
</feature>
<evidence type="ECO:0000313" key="3">
    <source>
        <dbReference type="Proteomes" id="UP000254866"/>
    </source>
</evidence>
<feature type="compositionally biased region" description="Basic and acidic residues" evidence="1">
    <location>
        <begin position="583"/>
        <end position="621"/>
    </location>
</feature>
<feature type="compositionally biased region" description="Basic and acidic residues" evidence="1">
    <location>
        <begin position="514"/>
        <end position="556"/>
    </location>
</feature>